<dbReference type="PANTHER" id="PTHR18839">
    <property type="entry name" value="MITOTIC INTERACTOR AND SUBSTRATE OF PLK1 MISP FAMILY MEMBER"/>
    <property type="match status" value="1"/>
</dbReference>
<dbReference type="PANTHER" id="PTHR18839:SF0">
    <property type="entry name" value="MITOTIC INTERACTOR AND SUBSTRATE OF PLK1 ISOFORM X1-RELATED"/>
    <property type="match status" value="1"/>
</dbReference>
<organism evidence="4 5">
    <name type="scientific">Microctonus hyperodae</name>
    <name type="common">Parasitoid wasp</name>
    <dbReference type="NCBI Taxonomy" id="165561"/>
    <lineage>
        <taxon>Eukaryota</taxon>
        <taxon>Metazoa</taxon>
        <taxon>Ecdysozoa</taxon>
        <taxon>Arthropoda</taxon>
        <taxon>Hexapoda</taxon>
        <taxon>Insecta</taxon>
        <taxon>Pterygota</taxon>
        <taxon>Neoptera</taxon>
        <taxon>Endopterygota</taxon>
        <taxon>Hymenoptera</taxon>
        <taxon>Apocrita</taxon>
        <taxon>Ichneumonoidea</taxon>
        <taxon>Braconidae</taxon>
        <taxon>Euphorinae</taxon>
        <taxon>Microctonus</taxon>
    </lineage>
</organism>
<reference evidence="4" key="2">
    <citation type="submission" date="2023-03" db="EMBL/GenBank/DDBJ databases">
        <authorList>
            <person name="Inwood S.N."/>
            <person name="Skelly J.G."/>
            <person name="Guhlin J."/>
            <person name="Harrop T.W.R."/>
            <person name="Goldson S.G."/>
            <person name="Dearden P.K."/>
        </authorList>
    </citation>
    <scope>NUCLEOTIDE SEQUENCE</scope>
    <source>
        <strain evidence="4">Lincoln</strain>
        <tissue evidence="4">Whole body</tissue>
    </source>
</reference>
<dbReference type="Pfam" id="PF15304">
    <property type="entry name" value="AKAP2_C"/>
    <property type="match status" value="1"/>
</dbReference>
<evidence type="ECO:0000313" key="5">
    <source>
        <dbReference type="Proteomes" id="UP001168972"/>
    </source>
</evidence>
<accession>A0AA39F580</accession>
<name>A0AA39F580_MICHY</name>
<reference evidence="4" key="1">
    <citation type="journal article" date="2023" name="bioRxiv">
        <title>Scaffold-level genome assemblies of two parasitoid biocontrol wasps reveal the parthenogenesis mechanism and an associated novel virus.</title>
        <authorList>
            <person name="Inwood S."/>
            <person name="Skelly J."/>
            <person name="Guhlin J."/>
            <person name="Harrop T."/>
            <person name="Goldson S."/>
            <person name="Dearden P."/>
        </authorList>
    </citation>
    <scope>NUCLEOTIDE SEQUENCE</scope>
    <source>
        <strain evidence="4">Lincoln</strain>
        <tissue evidence="4">Whole body</tissue>
    </source>
</reference>
<comment type="caution">
    <text evidence="4">The sequence shown here is derived from an EMBL/GenBank/DDBJ whole genome shotgun (WGS) entry which is preliminary data.</text>
</comment>
<gene>
    <name evidence="4" type="ORF">PV327_006892</name>
</gene>
<feature type="region of interest" description="Disordered" evidence="2">
    <location>
        <begin position="161"/>
        <end position="204"/>
    </location>
</feature>
<proteinExistence type="predicted"/>
<keyword evidence="5" id="KW-1185">Reference proteome</keyword>
<sequence length="238" mass="26969">MSPALLSGKLRRTTSTPHILESSITLTPITQNLIPKMTNGVISSRTTPTPLRFATNPSQKGLMHRFLATRGKVFNGTRSLNPDDCLTPSPTPTIVLNPLSVKALSRSLSVQVQHDDEPRKLPVRKGYVPVEEKIQKELNEMKERENELRLMRSRMLAKSQPNLLDIENDNDSDIYDGTNSLRSGTSSNTLNDDESDRELRGKHILKPRRRSTLIAQWENFISEKKKSTENNDENENHF</sequence>
<feature type="domain" description="A-kinase anchor protein 2 C-terminal" evidence="3">
    <location>
        <begin position="122"/>
        <end position="221"/>
    </location>
</feature>
<evidence type="ECO:0000259" key="3">
    <source>
        <dbReference type="Pfam" id="PF15304"/>
    </source>
</evidence>
<evidence type="ECO:0000256" key="2">
    <source>
        <dbReference type="SAM" id="MobiDB-lite"/>
    </source>
</evidence>
<dbReference type="InterPro" id="IPR042779">
    <property type="entry name" value="MISP/MISP3-like"/>
</dbReference>
<dbReference type="InterPro" id="IPR029304">
    <property type="entry name" value="AKAP2_C"/>
</dbReference>
<keyword evidence="1" id="KW-0175">Coiled coil</keyword>
<dbReference type="Proteomes" id="UP001168972">
    <property type="component" value="Unassembled WGS sequence"/>
</dbReference>
<dbReference type="AlphaFoldDB" id="A0AA39F580"/>
<dbReference type="EMBL" id="JAQQBR010001833">
    <property type="protein sequence ID" value="KAK0163184.1"/>
    <property type="molecule type" value="Genomic_DNA"/>
</dbReference>
<protein>
    <recommendedName>
        <fullName evidence="3">A-kinase anchor protein 2 C-terminal domain-containing protein</fullName>
    </recommendedName>
</protein>
<feature type="compositionally biased region" description="Polar residues" evidence="2">
    <location>
        <begin position="177"/>
        <end position="190"/>
    </location>
</feature>
<evidence type="ECO:0000256" key="1">
    <source>
        <dbReference type="ARBA" id="ARBA00023054"/>
    </source>
</evidence>
<evidence type="ECO:0000313" key="4">
    <source>
        <dbReference type="EMBL" id="KAK0163184.1"/>
    </source>
</evidence>